<dbReference type="PANTHER" id="PTHR31371">
    <property type="entry name" value="BNAC09G50660D PROTEIN"/>
    <property type="match status" value="1"/>
</dbReference>
<proteinExistence type="predicted"/>
<dbReference type="Pfam" id="PF11961">
    <property type="entry name" value="DUF3475"/>
    <property type="match status" value="1"/>
</dbReference>
<sequence length="112" mass="11943">MRWAAEGDDDHRLPGGKRAASLGILAFEAATTMAKLLSLSRSLSEKEVAKLRSHAMRAAGVEYLSSTDQSFLLRLACAEAVAALDAAAAAVARLGFFHHSLFFSLSFRVSAC</sequence>
<dbReference type="GO" id="GO:0045927">
    <property type="term" value="P:positive regulation of growth"/>
    <property type="evidence" value="ECO:0007669"/>
    <property type="project" value="InterPro"/>
</dbReference>
<dbReference type="InterPro" id="IPR021864">
    <property type="entry name" value="DUF3475"/>
</dbReference>
<organism evidence="2">
    <name type="scientific">Oryza brachyantha</name>
    <name type="common">malo sina</name>
    <dbReference type="NCBI Taxonomy" id="4533"/>
    <lineage>
        <taxon>Eukaryota</taxon>
        <taxon>Viridiplantae</taxon>
        <taxon>Streptophyta</taxon>
        <taxon>Embryophyta</taxon>
        <taxon>Tracheophyta</taxon>
        <taxon>Spermatophyta</taxon>
        <taxon>Magnoliopsida</taxon>
        <taxon>Liliopsida</taxon>
        <taxon>Poales</taxon>
        <taxon>Poaceae</taxon>
        <taxon>BOP clade</taxon>
        <taxon>Oryzoideae</taxon>
        <taxon>Oryzeae</taxon>
        <taxon>Oryzinae</taxon>
        <taxon>Oryza</taxon>
    </lineage>
</organism>
<dbReference type="EnsemblPlants" id="OB05G26690.1">
    <property type="protein sequence ID" value="OB05G26690.1"/>
    <property type="gene ID" value="OB05G26690"/>
</dbReference>
<feature type="domain" description="DUF3475" evidence="1">
    <location>
        <begin position="24"/>
        <end position="79"/>
    </location>
</feature>
<accession>J3M7U5</accession>
<dbReference type="STRING" id="4533.J3M7U5"/>
<reference evidence="2" key="1">
    <citation type="journal article" date="2013" name="Nat. Commun.">
        <title>Whole-genome sequencing of Oryza brachyantha reveals mechanisms underlying Oryza genome evolution.</title>
        <authorList>
            <person name="Chen J."/>
            <person name="Huang Q."/>
            <person name="Gao D."/>
            <person name="Wang J."/>
            <person name="Lang Y."/>
            <person name="Liu T."/>
            <person name="Li B."/>
            <person name="Bai Z."/>
            <person name="Luis Goicoechea J."/>
            <person name="Liang C."/>
            <person name="Chen C."/>
            <person name="Zhang W."/>
            <person name="Sun S."/>
            <person name="Liao Y."/>
            <person name="Zhang X."/>
            <person name="Yang L."/>
            <person name="Song C."/>
            <person name="Wang M."/>
            <person name="Shi J."/>
            <person name="Liu G."/>
            <person name="Liu J."/>
            <person name="Zhou H."/>
            <person name="Zhou W."/>
            <person name="Yu Q."/>
            <person name="An N."/>
            <person name="Chen Y."/>
            <person name="Cai Q."/>
            <person name="Wang B."/>
            <person name="Liu B."/>
            <person name="Min J."/>
            <person name="Huang Y."/>
            <person name="Wu H."/>
            <person name="Li Z."/>
            <person name="Zhang Y."/>
            <person name="Yin Y."/>
            <person name="Song W."/>
            <person name="Jiang J."/>
            <person name="Jackson S.A."/>
            <person name="Wing R.A."/>
            <person name="Wang J."/>
            <person name="Chen M."/>
        </authorList>
    </citation>
    <scope>NUCLEOTIDE SEQUENCE [LARGE SCALE GENOMIC DNA]</scope>
    <source>
        <strain evidence="2">cv. IRGC 101232</strain>
    </source>
</reference>
<evidence type="ECO:0000313" key="2">
    <source>
        <dbReference type="EnsemblPlants" id="OB05G26690.1"/>
    </source>
</evidence>
<dbReference type="OMA" id="MRWAAEG"/>
<dbReference type="AlphaFoldDB" id="J3M7U5"/>
<protein>
    <recommendedName>
        <fullName evidence="1">DUF3475 domain-containing protein</fullName>
    </recommendedName>
</protein>
<evidence type="ECO:0000259" key="1">
    <source>
        <dbReference type="Pfam" id="PF11961"/>
    </source>
</evidence>
<dbReference type="Gramene" id="OB05G26690.1">
    <property type="protein sequence ID" value="OB05G26690.1"/>
    <property type="gene ID" value="OB05G26690"/>
</dbReference>
<dbReference type="HOGENOM" id="CLU_2149743_0_0_1"/>
<dbReference type="Proteomes" id="UP000006038">
    <property type="component" value="Chromosome 5"/>
</dbReference>
<dbReference type="PANTHER" id="PTHR31371:SF13">
    <property type="entry name" value="OS05G0457600 PROTEIN"/>
    <property type="match status" value="1"/>
</dbReference>
<name>J3M7U5_ORYBR</name>
<keyword evidence="3" id="KW-1185">Reference proteome</keyword>
<reference evidence="2" key="2">
    <citation type="submission" date="2013-04" db="UniProtKB">
        <authorList>
            <consortium name="EnsemblPlants"/>
        </authorList>
    </citation>
    <scope>IDENTIFICATION</scope>
</reference>
<evidence type="ECO:0000313" key="3">
    <source>
        <dbReference type="Proteomes" id="UP000006038"/>
    </source>
</evidence>